<dbReference type="InterPro" id="IPR033411">
    <property type="entry name" value="Ribonuclease_PIN"/>
</dbReference>
<proteinExistence type="inferred from homology"/>
<reference evidence="17" key="2">
    <citation type="submission" date="2021-01" db="UniProtKB">
        <authorList>
            <consortium name="EnsemblMetazoa"/>
        </authorList>
    </citation>
    <scope>IDENTIFICATION</scope>
</reference>
<feature type="binding site" evidence="13">
    <location>
        <position position="351"/>
    </location>
    <ligand>
        <name>Zn(2+)</name>
        <dbReference type="ChEBI" id="CHEBI:29105"/>
    </ligand>
</feature>
<evidence type="ECO:0000256" key="10">
    <source>
        <dbReference type="ARBA" id="ARBA00023242"/>
    </source>
</evidence>
<dbReference type="InterPro" id="IPR039907">
    <property type="entry name" value="NOB1"/>
</dbReference>
<evidence type="ECO:0000256" key="1">
    <source>
        <dbReference type="ARBA" id="ARBA00004123"/>
    </source>
</evidence>
<dbReference type="Pfam" id="PF08772">
    <property type="entry name" value="Zn_ribbon_NOB1"/>
    <property type="match status" value="1"/>
</dbReference>
<evidence type="ECO:0000313" key="18">
    <source>
        <dbReference type="Proteomes" id="UP000007110"/>
    </source>
</evidence>
<comment type="subcellular location">
    <subcellularLocation>
        <location evidence="1 12">Nucleus</location>
    </subcellularLocation>
</comment>
<keyword evidence="8" id="KW-0378">Hydrolase</keyword>
<feature type="region of interest" description="Disordered" evidence="14">
    <location>
        <begin position="464"/>
        <end position="494"/>
    </location>
</feature>
<dbReference type="PANTHER" id="PTHR12814">
    <property type="entry name" value="RNA-BINDING PROTEIN NOB1"/>
    <property type="match status" value="1"/>
</dbReference>
<feature type="compositionally biased region" description="Basic and acidic residues" evidence="14">
    <location>
        <begin position="214"/>
        <end position="245"/>
    </location>
</feature>
<evidence type="ECO:0000256" key="5">
    <source>
        <dbReference type="ARBA" id="ARBA00022722"/>
    </source>
</evidence>
<dbReference type="OrthoDB" id="446759at2759"/>
<dbReference type="CTD" id="28987"/>
<dbReference type="CDD" id="cd09876">
    <property type="entry name" value="PIN_Nob1-like"/>
    <property type="match status" value="1"/>
</dbReference>
<feature type="binding site" evidence="13">
    <location>
        <position position="369"/>
    </location>
    <ligand>
        <name>Zn(2+)</name>
        <dbReference type="ChEBI" id="CHEBI:29105"/>
    </ligand>
</feature>
<sequence>MAKSKVEHVVVDAVAFFRQVHLQDVAENVHTLRAVVNEIRDKATRQLLAVLPYEIKFREPSTECIQIVSDFARKTGDYQSLSAVDIRVIALAYQLTKEYVGVDGLKKQPETKITYSASSKPLQKAKDIAGFYYPASKDASKDSNAEHDKPSPGTTEDNMRTGDIQLELNDQVCKDEEEDKEKMETTVEGGCGMEDERTCDEVMKEEEGEASVDAGKDSEEDERRIEEENKMEERTDQCDEAESKPEQSQSEDAGIDDTSCDMNDGDEGIVEGEEEEEDDDEEDNIGWITPQNISQVREQMAGSGETNLEGIKVGCMTTDFAMQNVLIQLGIPVISVNGMLIKHAKSFVLRCHDCFKVTHDMGKVFCPKCGNKSLDKVTMTIDEDGSRRYHMSRRRPVNTRGLRYNLPKPQGGKHTSNPILYADQRIPQNREARKGNKKTNVFDPDFDAMGSPFATHDVTSRSALLGVRQLGGQGSGSRRNPNENRRQSKKGKRR</sequence>
<evidence type="ECO:0000256" key="14">
    <source>
        <dbReference type="SAM" id="MobiDB-lite"/>
    </source>
</evidence>
<dbReference type="GO" id="GO:0005634">
    <property type="term" value="C:nucleus"/>
    <property type="evidence" value="ECO:0007669"/>
    <property type="project" value="UniProtKB-SubCell"/>
</dbReference>
<evidence type="ECO:0000256" key="13">
    <source>
        <dbReference type="PIRSR" id="PIRSR037125-1"/>
    </source>
</evidence>
<dbReference type="FunFam" id="3.40.50.1010:FF:000018">
    <property type="entry name" value="RNA-binding protein NOB1"/>
    <property type="match status" value="1"/>
</dbReference>
<feature type="region of interest" description="Disordered" evidence="14">
    <location>
        <begin position="135"/>
        <end position="163"/>
    </location>
</feature>
<comment type="similarity">
    <text evidence="2 12">Belongs to the NOB1 family.</text>
</comment>
<dbReference type="GO" id="GO:0008270">
    <property type="term" value="F:zinc ion binding"/>
    <property type="evidence" value="ECO:0007669"/>
    <property type="project" value="UniProtKB-KW"/>
</dbReference>
<dbReference type="RefSeq" id="XP_030831106.1">
    <property type="nucleotide sequence ID" value="XM_030975246.1"/>
</dbReference>
<feature type="compositionally biased region" description="Basic and acidic residues" evidence="14">
    <location>
        <begin position="138"/>
        <end position="150"/>
    </location>
</feature>
<feature type="domain" description="Nin one binding (NOB1) Zn-ribbon-like" evidence="15">
    <location>
        <begin position="341"/>
        <end position="412"/>
    </location>
</feature>
<dbReference type="InParanoid" id="A0A7M7N4F5"/>
<dbReference type="PIRSF" id="PIRSF037125">
    <property type="entry name" value="D-site_20S_pre-rRNA_nuclease"/>
    <property type="match status" value="1"/>
</dbReference>
<evidence type="ECO:0000313" key="17">
    <source>
        <dbReference type="EnsemblMetazoa" id="XP_030831106"/>
    </source>
</evidence>
<feature type="binding site" evidence="13">
    <location>
        <position position="354"/>
    </location>
    <ligand>
        <name>Zn(2+)</name>
        <dbReference type="ChEBI" id="CHEBI:29105"/>
    </ligand>
</feature>
<dbReference type="Proteomes" id="UP000007110">
    <property type="component" value="Unassembled WGS sequence"/>
</dbReference>
<evidence type="ECO:0000259" key="16">
    <source>
        <dbReference type="Pfam" id="PF17146"/>
    </source>
</evidence>
<dbReference type="PANTHER" id="PTHR12814:SF2">
    <property type="entry name" value="RNA-BINDING PROTEIN NOB1"/>
    <property type="match status" value="1"/>
</dbReference>
<feature type="compositionally biased region" description="Acidic residues" evidence="14">
    <location>
        <begin position="253"/>
        <end position="284"/>
    </location>
</feature>
<keyword evidence="7" id="KW-0863">Zinc-finger</keyword>
<evidence type="ECO:0000256" key="4">
    <source>
        <dbReference type="ARBA" id="ARBA00022553"/>
    </source>
</evidence>
<keyword evidence="9 12" id="KW-0862">Zinc</keyword>
<evidence type="ECO:0000256" key="8">
    <source>
        <dbReference type="ARBA" id="ARBA00022801"/>
    </source>
</evidence>
<feature type="region of interest" description="Disordered" evidence="14">
    <location>
        <begin position="401"/>
        <end position="420"/>
    </location>
</feature>
<dbReference type="GeneID" id="575793"/>
<keyword evidence="18" id="KW-1185">Reference proteome</keyword>
<dbReference type="Pfam" id="PF17146">
    <property type="entry name" value="PIN_6"/>
    <property type="match status" value="1"/>
</dbReference>
<keyword evidence="5" id="KW-0540">Nuclease</keyword>
<dbReference type="FunCoup" id="A0A7M7N4F5">
    <property type="interactions" value="1897"/>
</dbReference>
<dbReference type="KEGG" id="spu:575793"/>
<evidence type="ECO:0000256" key="11">
    <source>
        <dbReference type="ARBA" id="ARBA00045628"/>
    </source>
</evidence>
<keyword evidence="6 12" id="KW-0479">Metal-binding</keyword>
<feature type="domain" description="Ribonuclease PIN" evidence="16">
    <location>
        <begin position="9"/>
        <end position="95"/>
    </location>
</feature>
<protein>
    <recommendedName>
        <fullName evidence="3 12">RNA-binding protein NOB1</fullName>
    </recommendedName>
</protein>
<dbReference type="SUPFAM" id="SSF144206">
    <property type="entry name" value="NOB1 zinc finger-like"/>
    <property type="match status" value="1"/>
</dbReference>
<dbReference type="GO" id="GO:0030688">
    <property type="term" value="C:preribosome, small subunit precursor"/>
    <property type="evidence" value="ECO:0000318"/>
    <property type="project" value="GO_Central"/>
</dbReference>
<evidence type="ECO:0000256" key="9">
    <source>
        <dbReference type="ARBA" id="ARBA00022833"/>
    </source>
</evidence>
<evidence type="ECO:0000259" key="15">
    <source>
        <dbReference type="Pfam" id="PF08772"/>
    </source>
</evidence>
<reference evidence="18" key="1">
    <citation type="submission" date="2015-02" db="EMBL/GenBank/DDBJ databases">
        <title>Genome sequencing for Strongylocentrotus purpuratus.</title>
        <authorList>
            <person name="Murali S."/>
            <person name="Liu Y."/>
            <person name="Vee V."/>
            <person name="English A."/>
            <person name="Wang M."/>
            <person name="Skinner E."/>
            <person name="Han Y."/>
            <person name="Muzny D.M."/>
            <person name="Worley K.C."/>
            <person name="Gibbs R.A."/>
        </authorList>
    </citation>
    <scope>NUCLEOTIDE SEQUENCE</scope>
</reference>
<comment type="function">
    <text evidence="11">May play a role in mRNA degradation. Endonuclease required for processing of 20S pre-rRNA precursor and biogenesis of 40S ribosomal subunits.</text>
</comment>
<feature type="region of interest" description="Disordered" evidence="14">
    <location>
        <begin position="176"/>
        <end position="285"/>
    </location>
</feature>
<accession>A0A7M7N4F5</accession>
<name>A0A7M7N4F5_STRPU</name>
<keyword evidence="4" id="KW-0597">Phosphoprotein</keyword>
<dbReference type="GO" id="GO:0030490">
    <property type="term" value="P:maturation of SSU-rRNA"/>
    <property type="evidence" value="ECO:0000318"/>
    <property type="project" value="GO_Central"/>
</dbReference>
<organism evidence="17 18">
    <name type="scientific">Strongylocentrotus purpuratus</name>
    <name type="common">Purple sea urchin</name>
    <dbReference type="NCBI Taxonomy" id="7668"/>
    <lineage>
        <taxon>Eukaryota</taxon>
        <taxon>Metazoa</taxon>
        <taxon>Echinodermata</taxon>
        <taxon>Eleutherozoa</taxon>
        <taxon>Echinozoa</taxon>
        <taxon>Echinoidea</taxon>
        <taxon>Euechinoidea</taxon>
        <taxon>Echinacea</taxon>
        <taxon>Camarodonta</taxon>
        <taxon>Echinidea</taxon>
        <taxon>Strongylocentrotidae</taxon>
        <taxon>Strongylocentrotus</taxon>
    </lineage>
</organism>
<evidence type="ECO:0000256" key="7">
    <source>
        <dbReference type="ARBA" id="ARBA00022771"/>
    </source>
</evidence>
<evidence type="ECO:0000256" key="2">
    <source>
        <dbReference type="ARBA" id="ARBA00005858"/>
    </source>
</evidence>
<dbReference type="GO" id="GO:0004521">
    <property type="term" value="F:RNA endonuclease activity"/>
    <property type="evidence" value="ECO:0000318"/>
    <property type="project" value="GO_Central"/>
</dbReference>
<dbReference type="Gene3D" id="6.20.210.10">
    <property type="entry name" value="Nin one binding (NOB1), Zn-ribbon-like"/>
    <property type="match status" value="1"/>
</dbReference>
<dbReference type="Gene3D" id="3.40.50.1010">
    <property type="entry name" value="5'-nuclease"/>
    <property type="match status" value="1"/>
</dbReference>
<evidence type="ECO:0000256" key="6">
    <source>
        <dbReference type="ARBA" id="ARBA00022723"/>
    </source>
</evidence>
<dbReference type="InterPro" id="IPR014881">
    <property type="entry name" value="NOB1_Zn-bd"/>
</dbReference>
<feature type="binding site" evidence="13">
    <location>
        <position position="366"/>
    </location>
    <ligand>
        <name>Zn(2+)</name>
        <dbReference type="ChEBI" id="CHEBI:29105"/>
    </ligand>
</feature>
<dbReference type="OMA" id="GYELECE"/>
<evidence type="ECO:0000256" key="3">
    <source>
        <dbReference type="ARBA" id="ARBA00018439"/>
    </source>
</evidence>
<evidence type="ECO:0000256" key="12">
    <source>
        <dbReference type="PIRNR" id="PIRNR037125"/>
    </source>
</evidence>
<dbReference type="GO" id="GO:0016787">
    <property type="term" value="F:hydrolase activity"/>
    <property type="evidence" value="ECO:0007669"/>
    <property type="project" value="UniProtKB-KW"/>
</dbReference>
<dbReference type="InterPro" id="IPR017117">
    <property type="entry name" value="Nob1_euk"/>
</dbReference>
<keyword evidence="10 12" id="KW-0539">Nucleus</keyword>
<dbReference type="InterPro" id="IPR036283">
    <property type="entry name" value="NOB1_Zf-like_sf"/>
</dbReference>
<dbReference type="EnsemblMetazoa" id="XM_030975246">
    <property type="protein sequence ID" value="XP_030831106"/>
    <property type="gene ID" value="LOC575793"/>
</dbReference>
<dbReference type="AlphaFoldDB" id="A0A7M7N4F5"/>